<dbReference type="EMBL" id="CP115397">
    <property type="protein sequence ID" value="WBO86838.1"/>
    <property type="molecule type" value="Genomic_DNA"/>
</dbReference>
<evidence type="ECO:0000313" key="2">
    <source>
        <dbReference type="Proteomes" id="UP001211872"/>
    </source>
</evidence>
<proteinExistence type="predicted"/>
<dbReference type="RefSeq" id="WP_270129538.1">
    <property type="nucleotide sequence ID" value="NZ_CP115397.1"/>
</dbReference>
<sequence>MNAPNVVAEDYIQFLVASPTTVSRTEAARVQPATGRLVAHDSFTRLLHRLEPDAAML</sequence>
<keyword evidence="1" id="KW-0614">Plasmid</keyword>
<gene>
    <name evidence="1" type="ORF">O9Z63_20360</name>
</gene>
<protein>
    <submittedName>
        <fullName evidence="1">Uncharacterized protein</fullName>
    </submittedName>
</protein>
<geneLocation type="plasmid" evidence="1 2">
    <name>unnamed2</name>
</geneLocation>
<dbReference type="Proteomes" id="UP001211872">
    <property type="component" value="Plasmid unnamed2"/>
</dbReference>
<organism evidence="1 2">
    <name type="scientific">Hymenobacter yonginensis</name>
    <dbReference type="NCBI Taxonomy" id="748197"/>
    <lineage>
        <taxon>Bacteria</taxon>
        <taxon>Pseudomonadati</taxon>
        <taxon>Bacteroidota</taxon>
        <taxon>Cytophagia</taxon>
        <taxon>Cytophagales</taxon>
        <taxon>Hymenobacteraceae</taxon>
        <taxon>Hymenobacter</taxon>
    </lineage>
</organism>
<name>A0ABY7PVJ5_9BACT</name>
<reference evidence="1 2" key="1">
    <citation type="journal article" date="2011" name="Int. J. Syst. Evol. Microbiol.">
        <title>Hymenobacter yonginensis sp. nov., isolated from a mesotrophic artificial lake.</title>
        <authorList>
            <person name="Joung Y."/>
            <person name="Cho S.H."/>
            <person name="Kim H."/>
            <person name="Kim S.B."/>
            <person name="Joh K."/>
        </authorList>
    </citation>
    <scope>NUCLEOTIDE SEQUENCE [LARGE SCALE GENOMIC DNA]</scope>
    <source>
        <strain evidence="1 2">KCTC 22745</strain>
    </source>
</reference>
<keyword evidence="2" id="KW-1185">Reference proteome</keyword>
<accession>A0ABY7PVJ5</accession>
<evidence type="ECO:0000313" key="1">
    <source>
        <dbReference type="EMBL" id="WBO86838.1"/>
    </source>
</evidence>